<dbReference type="PRINTS" id="PR01438">
    <property type="entry name" value="UNVRSLSTRESS"/>
</dbReference>
<dbReference type="EMBL" id="JAKOGG010000023">
    <property type="protein sequence ID" value="MCS4558586.1"/>
    <property type="molecule type" value="Genomic_DNA"/>
</dbReference>
<feature type="domain" description="UspA" evidence="2">
    <location>
        <begin position="5"/>
        <end position="138"/>
    </location>
</feature>
<evidence type="ECO:0000256" key="1">
    <source>
        <dbReference type="ARBA" id="ARBA00008791"/>
    </source>
</evidence>
<dbReference type="CDD" id="cd00293">
    <property type="entry name" value="USP-like"/>
    <property type="match status" value="1"/>
</dbReference>
<dbReference type="SUPFAM" id="SSF52402">
    <property type="entry name" value="Adenine nucleotide alpha hydrolases-like"/>
    <property type="match status" value="1"/>
</dbReference>
<gene>
    <name evidence="3" type="ORF">L9G74_19290</name>
</gene>
<dbReference type="RefSeq" id="WP_238898403.1">
    <property type="nucleotide sequence ID" value="NZ_JAKOGG010000023.1"/>
</dbReference>
<dbReference type="InterPro" id="IPR006015">
    <property type="entry name" value="Universal_stress_UspA"/>
</dbReference>
<protein>
    <submittedName>
        <fullName evidence="3">Universal stress protein</fullName>
    </submittedName>
</protein>
<sequence length="138" mass="15230">MLGSKLLVGYDGAELSSRALDTALAQLRDHPQITVDVVYVEEVAKLSNGVEVIDDNVQHRNDTLFEQLQNKVKDISARVHLHRLSGQNASYVLLRFAEEHNNDLIIVGSRGLTGIREFLGSVSHAVVQHSLVPVLIVK</sequence>
<comment type="caution">
    <text evidence="3">The sequence shown here is derived from an EMBL/GenBank/DDBJ whole genome shotgun (WGS) entry which is preliminary data.</text>
</comment>
<organism evidence="3 4">
    <name type="scientific">Shewanella electrica</name>
    <dbReference type="NCBI Taxonomy" id="515560"/>
    <lineage>
        <taxon>Bacteria</taxon>
        <taxon>Pseudomonadati</taxon>
        <taxon>Pseudomonadota</taxon>
        <taxon>Gammaproteobacteria</taxon>
        <taxon>Alteromonadales</taxon>
        <taxon>Shewanellaceae</taxon>
        <taxon>Shewanella</taxon>
    </lineage>
</organism>
<dbReference type="Gene3D" id="3.40.50.620">
    <property type="entry name" value="HUPs"/>
    <property type="match status" value="1"/>
</dbReference>
<evidence type="ECO:0000259" key="2">
    <source>
        <dbReference type="Pfam" id="PF00582"/>
    </source>
</evidence>
<name>A0ABT2FTT3_9GAMM</name>
<dbReference type="PANTHER" id="PTHR31964:SF113">
    <property type="entry name" value="USPA DOMAIN-CONTAINING PROTEIN"/>
    <property type="match status" value="1"/>
</dbReference>
<accession>A0ABT2FTT3</accession>
<dbReference type="InterPro" id="IPR014729">
    <property type="entry name" value="Rossmann-like_a/b/a_fold"/>
</dbReference>
<evidence type="ECO:0000313" key="4">
    <source>
        <dbReference type="Proteomes" id="UP001201549"/>
    </source>
</evidence>
<proteinExistence type="inferred from homology"/>
<keyword evidence="4" id="KW-1185">Reference proteome</keyword>
<reference evidence="4" key="1">
    <citation type="submission" date="2023-07" db="EMBL/GenBank/DDBJ databases">
        <title>Shewanella mangrovi sp. nov., an acetaldehyde- degrading bacterium isolated from mangrove sediment.</title>
        <authorList>
            <person name="Liu Y."/>
        </authorList>
    </citation>
    <scope>NUCLEOTIDE SEQUENCE [LARGE SCALE GENOMIC DNA]</scope>
    <source>
        <strain evidence="4">C32</strain>
    </source>
</reference>
<dbReference type="Proteomes" id="UP001201549">
    <property type="component" value="Unassembled WGS sequence"/>
</dbReference>
<dbReference type="InterPro" id="IPR006016">
    <property type="entry name" value="UspA"/>
</dbReference>
<dbReference type="Pfam" id="PF00582">
    <property type="entry name" value="Usp"/>
    <property type="match status" value="1"/>
</dbReference>
<dbReference type="PANTHER" id="PTHR31964">
    <property type="entry name" value="ADENINE NUCLEOTIDE ALPHA HYDROLASES-LIKE SUPERFAMILY PROTEIN"/>
    <property type="match status" value="1"/>
</dbReference>
<comment type="similarity">
    <text evidence="1">Belongs to the universal stress protein A family.</text>
</comment>
<evidence type="ECO:0000313" key="3">
    <source>
        <dbReference type="EMBL" id="MCS4558586.1"/>
    </source>
</evidence>